<feature type="transmembrane region" description="Helical" evidence="1">
    <location>
        <begin position="198"/>
        <end position="218"/>
    </location>
</feature>
<evidence type="ECO:0000313" key="3">
    <source>
        <dbReference type="EMBL" id="SDM00168.1"/>
    </source>
</evidence>
<keyword evidence="1" id="KW-1133">Transmembrane helix</keyword>
<dbReference type="EMBL" id="CP007511">
    <property type="protein sequence ID" value="AJE13955.1"/>
    <property type="molecule type" value="Genomic_DNA"/>
</dbReference>
<sequence length="377" mass="40429">MSPPRPRQPFASDWFFPAAALHAALILPLSVLSLLGLLPALPGLLTPAAHAREMLFGYGLAVVAGYLLGPQPRPLIAALLAGWLLARLGHLFWPDGPLGPLASALFAAGLAWRVVPRFLGAAKKWRNQMVAPTVAGLALLSAVMAWFHLVQLPANLRLAALLLFAGLLFFMGGRIIAPALAGHAQSQGRRLEARVQPQLEGAVLLLLAGALLLAFSPWPLPQRVAGGLLCASALLSAIRLVRWQPWHCRTRNDLLAPLLGYAWLALGLLLLGAPLSAGHEPPTPLLHALTVGALGTLSFSVMARTWLTQRFRDANARPWIYPFALCISLAALIRLLAPASPAALAFAAGSWSLAFLALAALFWRTRGQRRARRREAE</sequence>
<feature type="transmembrane region" description="Helical" evidence="1">
    <location>
        <begin position="50"/>
        <end position="68"/>
    </location>
</feature>
<dbReference type="Proteomes" id="UP000031271">
    <property type="component" value="Chromosome"/>
</dbReference>
<evidence type="ECO:0000256" key="1">
    <source>
        <dbReference type="SAM" id="Phobius"/>
    </source>
</evidence>
<proteinExistence type="predicted"/>
<dbReference type="Proteomes" id="UP000182276">
    <property type="component" value="Unassembled WGS sequence"/>
</dbReference>
<gene>
    <name evidence="2" type="ORF">CL52_02425</name>
    <name evidence="3" type="ORF">SAMN05660875_101499</name>
</gene>
<feature type="transmembrane region" description="Helical" evidence="1">
    <location>
        <begin position="285"/>
        <end position="307"/>
    </location>
</feature>
<dbReference type="KEGG" id="pbm:CL52_02425"/>
<evidence type="ECO:0000313" key="5">
    <source>
        <dbReference type="Proteomes" id="UP000182276"/>
    </source>
</evidence>
<feature type="transmembrane region" description="Helical" evidence="1">
    <location>
        <begin position="14"/>
        <end position="38"/>
    </location>
</feature>
<reference evidence="3 5" key="2">
    <citation type="submission" date="2016-10" db="EMBL/GenBank/DDBJ databases">
        <authorList>
            <person name="Varghese N."/>
            <person name="Submissions S."/>
        </authorList>
    </citation>
    <scope>NUCLEOTIDE SEQUENCE [LARGE SCALE GENOMIC DNA]</scope>
    <source>
        <strain evidence="3 5">DSM 6083</strain>
    </source>
</reference>
<feature type="transmembrane region" description="Helical" evidence="1">
    <location>
        <begin position="254"/>
        <end position="273"/>
    </location>
</feature>
<feature type="transmembrane region" description="Helical" evidence="1">
    <location>
        <begin position="131"/>
        <end position="150"/>
    </location>
</feature>
<evidence type="ECO:0000313" key="4">
    <source>
        <dbReference type="Proteomes" id="UP000031271"/>
    </source>
</evidence>
<dbReference type="InterPro" id="IPR010266">
    <property type="entry name" value="NnrS"/>
</dbReference>
<reference evidence="4" key="1">
    <citation type="submission" date="2014-03" db="EMBL/GenBank/DDBJ databases">
        <title>Complete genome of Pseudomonas balearica DSM 6083T, a sewage water isolate from an enrichment with 2-methylnaphthalene.</title>
        <authorList>
            <person name="Salva-Serra F."/>
            <person name="Jaen-Luchoro D."/>
            <person name="Busquets A."/>
            <person name="Pena A."/>
            <person name="Gomila M."/>
            <person name="Bosch R."/>
            <person name="Nogales B."/>
            <person name="Garcia-Valdes E."/>
            <person name="Lalucat J."/>
            <person name="Bennasar A."/>
        </authorList>
    </citation>
    <scope>NUCLEOTIDE SEQUENCE [LARGE SCALE GENOMIC DNA]</scope>
    <source>
        <strain evidence="4">DSM 6083</strain>
    </source>
</reference>
<dbReference type="GeneID" id="77258778"/>
<feature type="transmembrane region" description="Helical" evidence="1">
    <location>
        <begin position="224"/>
        <end position="242"/>
    </location>
</feature>
<feature type="transmembrane region" description="Helical" evidence="1">
    <location>
        <begin position="319"/>
        <end position="337"/>
    </location>
</feature>
<dbReference type="RefSeq" id="WP_043218230.1">
    <property type="nucleotide sequence ID" value="NZ_CP007511.1"/>
</dbReference>
<dbReference type="AlphaFoldDB" id="A0A8D4C1D0"/>
<keyword evidence="5" id="KW-1185">Reference proteome</keyword>
<accession>A0A8D4C1D0</accession>
<keyword evidence="1" id="KW-0472">Membrane</keyword>
<feature type="transmembrane region" description="Helical" evidence="1">
    <location>
        <begin position="156"/>
        <end position="177"/>
    </location>
</feature>
<dbReference type="EMBL" id="FNHO01000001">
    <property type="protein sequence ID" value="SDM00168.1"/>
    <property type="molecule type" value="Genomic_DNA"/>
</dbReference>
<dbReference type="Pfam" id="PF05940">
    <property type="entry name" value="NnrS"/>
    <property type="match status" value="1"/>
</dbReference>
<keyword evidence="1" id="KW-0812">Transmembrane</keyword>
<feature type="transmembrane region" description="Helical" evidence="1">
    <location>
        <begin position="343"/>
        <end position="363"/>
    </location>
</feature>
<feature type="transmembrane region" description="Helical" evidence="1">
    <location>
        <begin position="99"/>
        <end position="119"/>
    </location>
</feature>
<organism evidence="2 4">
    <name type="scientific">Stutzerimonas balearica DSM 6083</name>
    <dbReference type="NCBI Taxonomy" id="1123016"/>
    <lineage>
        <taxon>Bacteria</taxon>
        <taxon>Pseudomonadati</taxon>
        <taxon>Pseudomonadota</taxon>
        <taxon>Gammaproteobacteria</taxon>
        <taxon>Pseudomonadales</taxon>
        <taxon>Pseudomonadaceae</taxon>
        <taxon>Stutzerimonas</taxon>
    </lineage>
</organism>
<protein>
    <submittedName>
        <fullName evidence="3">Uncharacterized protein involved in response to NO</fullName>
    </submittedName>
</protein>
<evidence type="ECO:0000313" key="2">
    <source>
        <dbReference type="EMBL" id="AJE13955.1"/>
    </source>
</evidence>
<reference evidence="2 4" key="3">
    <citation type="journal article" name="Genome Announc.">
        <title>Complete Genome Sequence of Pseudomonas balearica DSM 6083T.</title>
        <authorList>
            <person name="Bennasar-Figueras A."/>
            <person name="Salva-Serra F."/>
            <person name="Jaen-Luchoro D."/>
            <person name="Segui C."/>
            <person name="Aliaga F."/>
            <person name="Busquets A."/>
            <person name="Gomila M."/>
            <person name="Moore E.R."/>
            <person name="Lalucat J."/>
        </authorList>
    </citation>
    <scope>NUCLEOTIDE SEQUENCE [LARGE SCALE GENOMIC DNA]</scope>
    <source>
        <strain evidence="4">DSM 6083</strain>
        <strain evidence="2">DSM6083</strain>
    </source>
</reference>
<name>A0A8D4C1D0_9GAMM</name>